<name>A0ABV5KXW5_9BACL</name>
<reference evidence="2 3" key="1">
    <citation type="submission" date="2024-09" db="EMBL/GenBank/DDBJ databases">
        <authorList>
            <person name="Sun Q."/>
            <person name="Mori K."/>
        </authorList>
    </citation>
    <scope>NUCLEOTIDE SEQUENCE [LARGE SCALE GENOMIC DNA]</scope>
    <source>
        <strain evidence="2 3">TISTR 2452</strain>
    </source>
</reference>
<evidence type="ECO:0000313" key="2">
    <source>
        <dbReference type="EMBL" id="MFB9330068.1"/>
    </source>
</evidence>
<keyword evidence="3" id="KW-1185">Reference proteome</keyword>
<gene>
    <name evidence="2" type="ORF">ACFFSY_29345</name>
</gene>
<dbReference type="SUPFAM" id="SSF47413">
    <property type="entry name" value="lambda repressor-like DNA-binding domains"/>
    <property type="match status" value="1"/>
</dbReference>
<dbReference type="PROSITE" id="PS50943">
    <property type="entry name" value="HTH_CROC1"/>
    <property type="match status" value="1"/>
</dbReference>
<proteinExistence type="predicted"/>
<dbReference type="InterPro" id="IPR010982">
    <property type="entry name" value="Lambda_DNA-bd_dom_sf"/>
</dbReference>
<accession>A0ABV5KXW5</accession>
<dbReference type="Pfam" id="PF01381">
    <property type="entry name" value="HTH_3"/>
    <property type="match status" value="1"/>
</dbReference>
<dbReference type="Proteomes" id="UP001589747">
    <property type="component" value="Unassembled WGS sequence"/>
</dbReference>
<feature type="domain" description="HTH cro/C1-type" evidence="1">
    <location>
        <begin position="33"/>
        <end position="87"/>
    </location>
</feature>
<evidence type="ECO:0000313" key="3">
    <source>
        <dbReference type="Proteomes" id="UP001589747"/>
    </source>
</evidence>
<dbReference type="EMBL" id="JBHMDO010000047">
    <property type="protein sequence ID" value="MFB9330068.1"/>
    <property type="molecule type" value="Genomic_DNA"/>
</dbReference>
<dbReference type="InterPro" id="IPR001387">
    <property type="entry name" value="Cro/C1-type_HTH"/>
</dbReference>
<comment type="caution">
    <text evidence="2">The sequence shown here is derived from an EMBL/GenBank/DDBJ whole genome shotgun (WGS) entry which is preliminary data.</text>
</comment>
<organism evidence="2 3">
    <name type="scientific">Paenibacillus aurantiacus</name>
    <dbReference type="NCBI Taxonomy" id="1936118"/>
    <lineage>
        <taxon>Bacteria</taxon>
        <taxon>Bacillati</taxon>
        <taxon>Bacillota</taxon>
        <taxon>Bacilli</taxon>
        <taxon>Bacillales</taxon>
        <taxon>Paenibacillaceae</taxon>
        <taxon>Paenibacillus</taxon>
    </lineage>
</organism>
<dbReference type="Gene3D" id="1.10.260.40">
    <property type="entry name" value="lambda repressor-like DNA-binding domains"/>
    <property type="match status" value="1"/>
</dbReference>
<dbReference type="CDD" id="cd00093">
    <property type="entry name" value="HTH_XRE"/>
    <property type="match status" value="1"/>
</dbReference>
<dbReference type="SMART" id="SM00530">
    <property type="entry name" value="HTH_XRE"/>
    <property type="match status" value="1"/>
</dbReference>
<sequence length="91" mass="10354">MESFKDELLRSSSVVSANDIQKIEEINDLILTLVKKRKELEWTQEQLAKVSGLTQPTVTRIENSIISPRLDTLEKLAQALGYKLVLVELED</sequence>
<evidence type="ECO:0000259" key="1">
    <source>
        <dbReference type="PROSITE" id="PS50943"/>
    </source>
</evidence>
<dbReference type="RefSeq" id="WP_377500910.1">
    <property type="nucleotide sequence ID" value="NZ_JBHMDO010000047.1"/>
</dbReference>
<protein>
    <submittedName>
        <fullName evidence="2">Helix-turn-helix domain-containing protein</fullName>
    </submittedName>
</protein>